<comment type="caution">
    <text evidence="1">The sequence shown here is derived from an EMBL/GenBank/DDBJ whole genome shotgun (WGS) entry which is preliminary data.</text>
</comment>
<name>A0AAV4WMG7_9ARAC</name>
<protein>
    <submittedName>
        <fullName evidence="1">Vacuolar protein sorting-associated protein 13B</fullName>
    </submittedName>
</protein>
<evidence type="ECO:0000313" key="1">
    <source>
        <dbReference type="EMBL" id="GIY83877.1"/>
    </source>
</evidence>
<dbReference type="EMBL" id="BPLQ01014871">
    <property type="protein sequence ID" value="GIY83877.1"/>
    <property type="molecule type" value="Genomic_DNA"/>
</dbReference>
<dbReference type="PANTHER" id="PTHR12517:SF0">
    <property type="entry name" value="INTERMEMBRANE LIPID TRANSFER PROTEIN VPS13B"/>
    <property type="match status" value="1"/>
</dbReference>
<organism evidence="1 2">
    <name type="scientific">Caerostris darwini</name>
    <dbReference type="NCBI Taxonomy" id="1538125"/>
    <lineage>
        <taxon>Eukaryota</taxon>
        <taxon>Metazoa</taxon>
        <taxon>Ecdysozoa</taxon>
        <taxon>Arthropoda</taxon>
        <taxon>Chelicerata</taxon>
        <taxon>Arachnida</taxon>
        <taxon>Araneae</taxon>
        <taxon>Araneomorphae</taxon>
        <taxon>Entelegynae</taxon>
        <taxon>Araneoidea</taxon>
        <taxon>Araneidae</taxon>
        <taxon>Caerostris</taxon>
    </lineage>
</organism>
<proteinExistence type="predicted"/>
<gene>
    <name evidence="1" type="primary">VPS13B</name>
    <name evidence="1" type="ORF">CDAR_224021</name>
</gene>
<sequence length="1410" mass="158865">MHAYSWCCHKSKQLLWISVGSLCWNWSRKFSIDTEGITTVKLNNNVVAVIKIKRLSNFQKQVIIDGQLIIHNQLSYPIQLRCEFPVYSPADSKSPKSFFIKSLAPQCSSPAFILTAEQCKCMQISATAILDSQLWSKNISIGDNVPLEIPWKTNNRFQSVWCQVIQQKNSTLINSIVVFLAPLFVLRSNLPMPINVEITSQGEGKTCSIELIGQGHEINVFKSSGVQSELQLSFLSKTDLKITSPLNSISLSDMSKILLHKIDDSENLYDYCHTMKPVHYKLWPYSFLERPSNLQTCLEALYPCSDRQNDILPAVPSSNVSCKLKIECSQRWTGLNTVLYDIKPDVILINRLRTDLFLFNKNEMEWMLPPNSVAIPFQPYESFRLSILENGEFFYSSPLVVEKNCSAKIVSSKENLDSAFFYDKTIEKIPQNGSVNVLIRIQMDKQKVILFKLHSELQENIVVITAFPVIILACETDKELLFSLSCAANDTKNITLPATHTVIFENTSKDTHPLLAWEAISDISSLDSSVILDYFVSITTPSSQSWSIPTRFHSEMNENSRHSISVPIKCGDNCFTTIPLAITSHQHNGMLFLIANIDTCPLLLLHNRTNVNIYYGQSSSGTIGKNDSRTIYEEHQKHSAVPVISPGSSAHYSFPSLQKQFPCVPDDSCLLCFGLKEDNGPNFVWSIPFKVDVAKQFVHILGVCDFMVCSERIGHTVNLFIDPVNRIEVTANEVRSRIVLATNTSINCDKKESVKSKDSVNEKVKEYKQKTKAQLTSIKRTRKPSASTVKPSNIYFVSLRIIHVSLIICDEFQEINESIEILRLNIDNVILYSRPQNENFNWLQDISLCFEHIQLDNQLNEGNIVYDFPVVLHRHVEAKNTQSDDSENIFLPNKIRENSMFICKIVIELPCEDNNCIVVQSVDVEMLPVSLYLEDSFYYKIMDLLKTYVPISFHEHELQWCDIYIPKDIKCISTIFMYPVHFQHFKFNIQEVSLSLHASLKLYLSLEHSLLRFQPFERENIFTSHYEIGRMIIIHYFTGALFRAGWVVGSLDLLGNPAGFARAVSVGMSDFVYLPYRGLMHGPRAFISGLTNGAISLFTQISSGAITCVASLASSISKNMDFLCLDGEHLARQEITRRHLPQGISEGLTQGLNAFGLSILGAVAGLVDHPLQVLVSPSTPLETATGIVGGFGKGIIGVFTKPIGGAAELLSQTGHGLLHGAGWLNPPKRQYQPVTMSFKMVSSSAVKYICKVALCQSFGDVLLHVEATYVNENGEYEKNILLLTSEALCILNENEVTLQHTFALTEIGCKKSESDRSTLVIIPSCAFRKKLFLESGNVVERVTEYLKKNHEEVSNSAESDLDFSNHQDMIKPEILNSSSSYHIFFLYPKDRNLFLTLFNYAKSKALHKGF</sequence>
<keyword evidence="2" id="KW-1185">Reference proteome</keyword>
<reference evidence="1 2" key="1">
    <citation type="submission" date="2021-06" db="EMBL/GenBank/DDBJ databases">
        <title>Caerostris darwini draft genome.</title>
        <authorList>
            <person name="Kono N."/>
            <person name="Arakawa K."/>
        </authorList>
    </citation>
    <scope>NUCLEOTIDE SEQUENCE [LARGE SCALE GENOMIC DNA]</scope>
</reference>
<dbReference type="Proteomes" id="UP001054837">
    <property type="component" value="Unassembled WGS sequence"/>
</dbReference>
<dbReference type="InterPro" id="IPR039782">
    <property type="entry name" value="VPS13B"/>
</dbReference>
<evidence type="ECO:0000313" key="2">
    <source>
        <dbReference type="Proteomes" id="UP001054837"/>
    </source>
</evidence>
<dbReference type="PANTHER" id="PTHR12517">
    <property type="entry name" value="VACUOLAR PROTEIN SORTING-ASSOCIATED PROTEIN 13B"/>
    <property type="match status" value="1"/>
</dbReference>
<accession>A0AAV4WMG7</accession>